<sequence length="57" mass="6236">MLKECESSMLWHDSTPDFKTCTGGTTWKLPNRPHFYTKVLGLGSSKIMNASAAAVCS</sequence>
<reference evidence="1" key="2">
    <citation type="journal article" date="2015" name="Fish Shellfish Immunol.">
        <title>Early steps in the European eel (Anguilla anguilla)-Vibrio vulnificus interaction in the gills: Role of the RtxA13 toxin.</title>
        <authorList>
            <person name="Callol A."/>
            <person name="Pajuelo D."/>
            <person name="Ebbesson L."/>
            <person name="Teles M."/>
            <person name="MacKenzie S."/>
            <person name="Amaro C."/>
        </authorList>
    </citation>
    <scope>NUCLEOTIDE SEQUENCE</scope>
</reference>
<dbReference type="EMBL" id="GBXM01021212">
    <property type="protein sequence ID" value="JAH87365.1"/>
    <property type="molecule type" value="Transcribed_RNA"/>
</dbReference>
<accession>A0A0E9WCU0</accession>
<proteinExistence type="predicted"/>
<organism evidence="1">
    <name type="scientific">Anguilla anguilla</name>
    <name type="common">European freshwater eel</name>
    <name type="synonym">Muraena anguilla</name>
    <dbReference type="NCBI Taxonomy" id="7936"/>
    <lineage>
        <taxon>Eukaryota</taxon>
        <taxon>Metazoa</taxon>
        <taxon>Chordata</taxon>
        <taxon>Craniata</taxon>
        <taxon>Vertebrata</taxon>
        <taxon>Euteleostomi</taxon>
        <taxon>Actinopterygii</taxon>
        <taxon>Neopterygii</taxon>
        <taxon>Teleostei</taxon>
        <taxon>Anguilliformes</taxon>
        <taxon>Anguillidae</taxon>
        <taxon>Anguilla</taxon>
    </lineage>
</organism>
<dbReference type="AlphaFoldDB" id="A0A0E9WCU0"/>
<protein>
    <submittedName>
        <fullName evidence="1">Uncharacterized protein</fullName>
    </submittedName>
</protein>
<name>A0A0E9WCU0_ANGAN</name>
<reference evidence="1" key="1">
    <citation type="submission" date="2014-11" db="EMBL/GenBank/DDBJ databases">
        <authorList>
            <person name="Amaro Gonzalez C."/>
        </authorList>
    </citation>
    <scope>NUCLEOTIDE SEQUENCE</scope>
</reference>
<evidence type="ECO:0000313" key="1">
    <source>
        <dbReference type="EMBL" id="JAH87365.1"/>
    </source>
</evidence>